<keyword evidence="3" id="KW-1185">Reference proteome</keyword>
<name>A0A172YHS8_9GAMM</name>
<dbReference type="Gene3D" id="1.20.120.520">
    <property type="entry name" value="nmb1532 protein domain like"/>
    <property type="match status" value="1"/>
</dbReference>
<dbReference type="AlphaFoldDB" id="A0A172YHS8"/>
<protein>
    <recommendedName>
        <fullName evidence="1">Hemerythrin-like domain-containing protein</fullName>
    </recommendedName>
</protein>
<dbReference type="Pfam" id="PF01814">
    <property type="entry name" value="Hemerythrin"/>
    <property type="match status" value="1"/>
</dbReference>
<gene>
    <name evidence="2" type="ORF">A5892_15355</name>
</gene>
<proteinExistence type="predicted"/>
<organism evidence="2 3">
    <name type="scientific">Halotalea alkalilenta</name>
    <dbReference type="NCBI Taxonomy" id="376489"/>
    <lineage>
        <taxon>Bacteria</taxon>
        <taxon>Pseudomonadati</taxon>
        <taxon>Pseudomonadota</taxon>
        <taxon>Gammaproteobacteria</taxon>
        <taxon>Oceanospirillales</taxon>
        <taxon>Halomonadaceae</taxon>
        <taxon>Halotalea</taxon>
    </lineage>
</organism>
<evidence type="ECO:0000313" key="3">
    <source>
        <dbReference type="Proteomes" id="UP000077875"/>
    </source>
</evidence>
<accession>A0A172YHS8</accession>
<sequence>MQTTSQLRQDHANMARLLHVLSLKQRSLVEGQRPNFRLVREVIDYILDYMEEFMIPLETLCGDRMVEQDAQAAELVNRLARDYTELRQRLSLVSEDLDSILNDVVIPIDRFADRLRDYIEAHRAYLRIEREEFFPLIEQRLSEAEYHQLCDALLSDAEGRLSELKHEYPQLYREFREAPEAA</sequence>
<dbReference type="RefSeq" id="WP_064123529.1">
    <property type="nucleotide sequence ID" value="NZ_CP015243.1"/>
</dbReference>
<evidence type="ECO:0000259" key="1">
    <source>
        <dbReference type="Pfam" id="PF01814"/>
    </source>
</evidence>
<feature type="domain" description="Hemerythrin-like" evidence="1">
    <location>
        <begin position="4"/>
        <end position="137"/>
    </location>
</feature>
<dbReference type="STRING" id="376489.A5892_15355"/>
<evidence type="ECO:0000313" key="2">
    <source>
        <dbReference type="EMBL" id="ANF58672.1"/>
    </source>
</evidence>
<dbReference type="InterPro" id="IPR012312">
    <property type="entry name" value="Hemerythrin-like"/>
</dbReference>
<dbReference type="Proteomes" id="UP000077875">
    <property type="component" value="Chromosome"/>
</dbReference>
<dbReference type="EMBL" id="CP015243">
    <property type="protein sequence ID" value="ANF58672.1"/>
    <property type="molecule type" value="Genomic_DNA"/>
</dbReference>
<reference evidence="2 3" key="1">
    <citation type="submission" date="2016-04" db="EMBL/GenBank/DDBJ databases">
        <title>Complete Genome Sequence of Halotalea alkalilenta IHB B 13600.</title>
        <authorList>
            <person name="Swarnkar M.K."/>
            <person name="Sharma A."/>
            <person name="Kaushal K."/>
            <person name="Soni R."/>
            <person name="Rana S."/>
            <person name="Singh A.K."/>
            <person name="Gulati A."/>
        </authorList>
    </citation>
    <scope>NUCLEOTIDE SEQUENCE [LARGE SCALE GENOMIC DNA]</scope>
    <source>
        <strain evidence="2 3">IHB B 13600</strain>
    </source>
</reference>
<dbReference type="KEGG" id="haa:A5892_15355"/>